<dbReference type="Pfam" id="PF03965">
    <property type="entry name" value="Penicillinase_R"/>
    <property type="match status" value="1"/>
</dbReference>
<comment type="similarity">
    <text evidence="1">Belongs to the BlaI transcriptional regulatory family.</text>
</comment>
<keyword evidence="3" id="KW-0238">DNA-binding</keyword>
<comment type="caution">
    <text evidence="6">The sequence shown here is derived from an EMBL/GenBank/DDBJ whole genome shotgun (WGS) entry which is preliminary data.</text>
</comment>
<gene>
    <name evidence="6" type="ORF">BJP51_02635</name>
    <name evidence="5" type="ORF">BSO21_34885</name>
</gene>
<keyword evidence="7" id="KW-1185">Reference proteome</keyword>
<dbReference type="Proteomes" id="UP000187158">
    <property type="component" value="Unassembled WGS sequence"/>
</dbReference>
<evidence type="ECO:0000256" key="2">
    <source>
        <dbReference type="ARBA" id="ARBA00023015"/>
    </source>
</evidence>
<evidence type="ECO:0000313" key="8">
    <source>
        <dbReference type="Proteomes" id="UP000187465"/>
    </source>
</evidence>
<evidence type="ECO:0000256" key="1">
    <source>
        <dbReference type="ARBA" id="ARBA00011046"/>
    </source>
</evidence>
<sequence>MSYTKLTNRELEIMHILWKEPHPLTATNIFEKIEEKFSIYSIQNALQSLLTKNAIEVAAYTKVFKTTARKYRPIITTNDYAVMQFAQYYSTDDAQTGITELISTLFKFEDENIDIHTIDRLEKLIKAKKTELEQTKLTQKNGEVDR</sequence>
<evidence type="ECO:0008006" key="9">
    <source>
        <dbReference type="Google" id="ProtNLM"/>
    </source>
</evidence>
<dbReference type="InterPro" id="IPR036388">
    <property type="entry name" value="WH-like_DNA-bd_sf"/>
</dbReference>
<keyword evidence="4" id="KW-0804">Transcription</keyword>
<evidence type="ECO:0000313" key="5">
    <source>
        <dbReference type="EMBL" id="OMC88080.1"/>
    </source>
</evidence>
<proteinExistence type="inferred from homology"/>
<evidence type="ECO:0000256" key="4">
    <source>
        <dbReference type="ARBA" id="ARBA00023163"/>
    </source>
</evidence>
<dbReference type="AlphaFoldDB" id="A0A1R0X3Y1"/>
<dbReference type="Gene3D" id="1.10.10.10">
    <property type="entry name" value="Winged helix-like DNA-binding domain superfamily/Winged helix DNA-binding domain"/>
    <property type="match status" value="1"/>
</dbReference>
<evidence type="ECO:0000256" key="3">
    <source>
        <dbReference type="ARBA" id="ARBA00023125"/>
    </source>
</evidence>
<evidence type="ECO:0000313" key="6">
    <source>
        <dbReference type="EMBL" id="OMD28020.1"/>
    </source>
</evidence>
<dbReference type="GO" id="GO:0003677">
    <property type="term" value="F:DNA binding"/>
    <property type="evidence" value="ECO:0007669"/>
    <property type="project" value="UniProtKB-KW"/>
</dbReference>
<evidence type="ECO:0000313" key="7">
    <source>
        <dbReference type="Proteomes" id="UP000187158"/>
    </source>
</evidence>
<accession>A0A1R0X3Y1</accession>
<dbReference type="InterPro" id="IPR005650">
    <property type="entry name" value="BlaI_family"/>
</dbReference>
<dbReference type="EMBL" id="MKQP01000034">
    <property type="protein sequence ID" value="OMD28020.1"/>
    <property type="molecule type" value="Genomic_DNA"/>
</dbReference>
<dbReference type="GO" id="GO:0045892">
    <property type="term" value="P:negative regulation of DNA-templated transcription"/>
    <property type="evidence" value="ECO:0007669"/>
    <property type="project" value="InterPro"/>
</dbReference>
<name>A0A1R0X3Y1_9BACL</name>
<reference evidence="6 8" key="1">
    <citation type="submission" date="2016-10" db="EMBL/GenBank/DDBJ databases">
        <title>Paenibacillus species isolates.</title>
        <authorList>
            <person name="Beno S.M."/>
        </authorList>
    </citation>
    <scope>NUCLEOTIDE SEQUENCE [LARGE SCALE GENOMIC DNA]</scope>
    <source>
        <strain evidence="5 7">FSL H7-0433</strain>
        <strain evidence="6 8">FSL H7-0604</strain>
    </source>
</reference>
<dbReference type="InterPro" id="IPR036390">
    <property type="entry name" value="WH_DNA-bd_sf"/>
</dbReference>
<dbReference type="RefSeq" id="WP_036677226.1">
    <property type="nucleotide sequence ID" value="NZ_MKQP01000034.1"/>
</dbReference>
<protein>
    <recommendedName>
        <fullName evidence="9">Penicillinase repressor</fullName>
    </recommendedName>
</protein>
<organism evidence="6 8">
    <name type="scientific">Paenibacillus odorifer</name>
    <dbReference type="NCBI Taxonomy" id="189426"/>
    <lineage>
        <taxon>Bacteria</taxon>
        <taxon>Bacillati</taxon>
        <taxon>Bacillota</taxon>
        <taxon>Bacilli</taxon>
        <taxon>Bacillales</taxon>
        <taxon>Paenibacillaceae</taxon>
        <taxon>Paenibacillus</taxon>
    </lineage>
</organism>
<dbReference type="SUPFAM" id="SSF46785">
    <property type="entry name" value="Winged helix' DNA-binding domain"/>
    <property type="match status" value="1"/>
</dbReference>
<dbReference type="EMBL" id="MPVP01000798">
    <property type="protein sequence ID" value="OMC88080.1"/>
    <property type="molecule type" value="Genomic_DNA"/>
</dbReference>
<dbReference type="Proteomes" id="UP000187465">
    <property type="component" value="Unassembled WGS sequence"/>
</dbReference>
<keyword evidence="2" id="KW-0805">Transcription regulation</keyword>